<reference evidence="1 2" key="1">
    <citation type="journal article" date="2022" name="Nat. Plants">
        <title>Genomes of leafy and leafless Platanthera orchids illuminate the evolution of mycoheterotrophy.</title>
        <authorList>
            <person name="Li M.H."/>
            <person name="Liu K.W."/>
            <person name="Li Z."/>
            <person name="Lu H.C."/>
            <person name="Ye Q.L."/>
            <person name="Zhang D."/>
            <person name="Wang J.Y."/>
            <person name="Li Y.F."/>
            <person name="Zhong Z.M."/>
            <person name="Liu X."/>
            <person name="Yu X."/>
            <person name="Liu D.K."/>
            <person name="Tu X.D."/>
            <person name="Liu B."/>
            <person name="Hao Y."/>
            <person name="Liao X.Y."/>
            <person name="Jiang Y.T."/>
            <person name="Sun W.H."/>
            <person name="Chen J."/>
            <person name="Chen Y.Q."/>
            <person name="Ai Y."/>
            <person name="Zhai J.W."/>
            <person name="Wu S.S."/>
            <person name="Zhou Z."/>
            <person name="Hsiao Y.Y."/>
            <person name="Wu W.L."/>
            <person name="Chen Y.Y."/>
            <person name="Lin Y.F."/>
            <person name="Hsu J.L."/>
            <person name="Li C.Y."/>
            <person name="Wang Z.W."/>
            <person name="Zhao X."/>
            <person name="Zhong W.Y."/>
            <person name="Ma X.K."/>
            <person name="Ma L."/>
            <person name="Huang J."/>
            <person name="Chen G.Z."/>
            <person name="Huang M.Z."/>
            <person name="Huang L."/>
            <person name="Peng D.H."/>
            <person name="Luo Y.B."/>
            <person name="Zou S.Q."/>
            <person name="Chen S.P."/>
            <person name="Lan S."/>
            <person name="Tsai W.C."/>
            <person name="Van de Peer Y."/>
            <person name="Liu Z.J."/>
        </authorList>
    </citation>
    <scope>NUCLEOTIDE SEQUENCE [LARGE SCALE GENOMIC DNA]</scope>
    <source>
        <strain evidence="1">Lor288</strain>
    </source>
</reference>
<sequence>MSCALPARWLLFGCKIGLRRTRHRASIEPDQSVVRETAESCGSLGDSSVDCGAYLPCLLFLLTLEARHLTSQLSN</sequence>
<gene>
    <name evidence="1" type="ORF">KSP40_PGU014901</name>
</gene>
<name>A0ABR2MQN3_9ASPA</name>
<dbReference type="Proteomes" id="UP001412067">
    <property type="component" value="Unassembled WGS sequence"/>
</dbReference>
<evidence type="ECO:0000313" key="2">
    <source>
        <dbReference type="Proteomes" id="UP001412067"/>
    </source>
</evidence>
<keyword evidence="2" id="KW-1185">Reference proteome</keyword>
<proteinExistence type="predicted"/>
<comment type="caution">
    <text evidence="1">The sequence shown here is derived from an EMBL/GenBank/DDBJ whole genome shotgun (WGS) entry which is preliminary data.</text>
</comment>
<organism evidence="1 2">
    <name type="scientific">Platanthera guangdongensis</name>
    <dbReference type="NCBI Taxonomy" id="2320717"/>
    <lineage>
        <taxon>Eukaryota</taxon>
        <taxon>Viridiplantae</taxon>
        <taxon>Streptophyta</taxon>
        <taxon>Embryophyta</taxon>
        <taxon>Tracheophyta</taxon>
        <taxon>Spermatophyta</taxon>
        <taxon>Magnoliopsida</taxon>
        <taxon>Liliopsida</taxon>
        <taxon>Asparagales</taxon>
        <taxon>Orchidaceae</taxon>
        <taxon>Orchidoideae</taxon>
        <taxon>Orchideae</taxon>
        <taxon>Orchidinae</taxon>
        <taxon>Platanthera</taxon>
    </lineage>
</organism>
<protein>
    <submittedName>
        <fullName evidence="1">Uncharacterized protein</fullName>
    </submittedName>
</protein>
<evidence type="ECO:0000313" key="1">
    <source>
        <dbReference type="EMBL" id="KAK8966405.1"/>
    </source>
</evidence>
<dbReference type="EMBL" id="JBBWWR010000005">
    <property type="protein sequence ID" value="KAK8966405.1"/>
    <property type="molecule type" value="Genomic_DNA"/>
</dbReference>
<accession>A0ABR2MQN3</accession>